<evidence type="ECO:0000313" key="3">
    <source>
        <dbReference type="WBParaSite" id="TCNE_0000530801-mRNA-1"/>
    </source>
</evidence>
<reference evidence="3" key="1">
    <citation type="submission" date="2016-06" db="UniProtKB">
        <authorList>
            <consortium name="WormBaseParasite"/>
        </authorList>
    </citation>
    <scope>IDENTIFICATION</scope>
</reference>
<dbReference type="AlphaFoldDB" id="A0A183U9Y8"/>
<reference evidence="1 2" key="2">
    <citation type="submission" date="2018-11" db="EMBL/GenBank/DDBJ databases">
        <authorList>
            <consortium name="Pathogen Informatics"/>
        </authorList>
    </citation>
    <scope>NUCLEOTIDE SEQUENCE [LARGE SCALE GENOMIC DNA]</scope>
</reference>
<sequence>MLGGQGHVMEQHRHEQHQAYTLVVCPAQLEEADFWSLETLGPGGTHLTVAYTADLFFFPI</sequence>
<dbReference type="EMBL" id="UYWY01012771">
    <property type="protein sequence ID" value="VDM34916.1"/>
    <property type="molecule type" value="Genomic_DNA"/>
</dbReference>
<evidence type="ECO:0000313" key="1">
    <source>
        <dbReference type="EMBL" id="VDM34916.1"/>
    </source>
</evidence>
<gene>
    <name evidence="1" type="ORF">TCNE_LOCUS5308</name>
</gene>
<accession>A0A183U9Y8</accession>
<keyword evidence="2" id="KW-1185">Reference proteome</keyword>
<name>A0A183U9Y8_TOXCA</name>
<protein>
    <submittedName>
        <fullName evidence="1 3">Uncharacterized protein</fullName>
    </submittedName>
</protein>
<dbReference type="WBParaSite" id="TCNE_0000530801-mRNA-1">
    <property type="protein sequence ID" value="TCNE_0000530801-mRNA-1"/>
    <property type="gene ID" value="TCNE_0000530801"/>
</dbReference>
<organism evidence="2 3">
    <name type="scientific">Toxocara canis</name>
    <name type="common">Canine roundworm</name>
    <dbReference type="NCBI Taxonomy" id="6265"/>
    <lineage>
        <taxon>Eukaryota</taxon>
        <taxon>Metazoa</taxon>
        <taxon>Ecdysozoa</taxon>
        <taxon>Nematoda</taxon>
        <taxon>Chromadorea</taxon>
        <taxon>Rhabditida</taxon>
        <taxon>Spirurina</taxon>
        <taxon>Ascaridomorpha</taxon>
        <taxon>Ascaridoidea</taxon>
        <taxon>Toxocaridae</taxon>
        <taxon>Toxocara</taxon>
    </lineage>
</organism>
<evidence type="ECO:0000313" key="2">
    <source>
        <dbReference type="Proteomes" id="UP000050794"/>
    </source>
</evidence>
<proteinExistence type="predicted"/>
<dbReference type="Proteomes" id="UP000050794">
    <property type="component" value="Unassembled WGS sequence"/>
</dbReference>